<dbReference type="Gene3D" id="3.40.630.10">
    <property type="entry name" value="Zn peptidases"/>
    <property type="match status" value="1"/>
</dbReference>
<dbReference type="Gene3D" id="3.30.70.360">
    <property type="match status" value="1"/>
</dbReference>
<dbReference type="InterPro" id="IPR001261">
    <property type="entry name" value="ArgE/DapE_CS"/>
</dbReference>
<evidence type="ECO:0000256" key="3">
    <source>
        <dbReference type="ARBA" id="ARBA00022490"/>
    </source>
</evidence>
<keyword evidence="4 10" id="KW-0055">Arginine biosynthesis</keyword>
<dbReference type="InterPro" id="IPR011650">
    <property type="entry name" value="Peptidase_M20_dimer"/>
</dbReference>
<evidence type="ECO:0000256" key="6">
    <source>
        <dbReference type="ARBA" id="ARBA00022723"/>
    </source>
</evidence>
<dbReference type="CDD" id="cd03894">
    <property type="entry name" value="M20_ArgE"/>
    <property type="match status" value="1"/>
</dbReference>
<comment type="subunit">
    <text evidence="10">Homodimer.</text>
</comment>
<evidence type="ECO:0000256" key="1">
    <source>
        <dbReference type="ARBA" id="ARBA00004496"/>
    </source>
</evidence>
<evidence type="ECO:0000256" key="2">
    <source>
        <dbReference type="ARBA" id="ARBA00005691"/>
    </source>
</evidence>
<dbReference type="GO" id="GO:0006526">
    <property type="term" value="P:L-arginine biosynthetic process"/>
    <property type="evidence" value="ECO:0007669"/>
    <property type="project" value="UniProtKB-UniRule"/>
</dbReference>
<feature type="active site" evidence="10">
    <location>
        <position position="81"/>
    </location>
</feature>
<dbReference type="Pfam" id="PF01546">
    <property type="entry name" value="Peptidase_M20"/>
    <property type="match status" value="1"/>
</dbReference>
<feature type="binding site" evidence="10">
    <location>
        <position position="354"/>
    </location>
    <ligand>
        <name>Zn(2+)</name>
        <dbReference type="ChEBI" id="CHEBI:29105"/>
        <label>2</label>
    </ligand>
</feature>
<comment type="pathway">
    <text evidence="10">Amino-acid biosynthesis; L-arginine biosynthesis; L-ornithine from N(2)-acetyl-L-ornithine (linear): step 1/1.</text>
</comment>
<dbReference type="HAMAP" id="MF_01108">
    <property type="entry name" value="ArgE"/>
    <property type="match status" value="1"/>
</dbReference>
<dbReference type="OrthoDB" id="3665926at2"/>
<protein>
    <recommendedName>
        <fullName evidence="10">Acetylornithine deacetylase</fullName>
        <shortName evidence="10">AO</shortName>
        <shortName evidence="10">Acetylornithinase</shortName>
        <ecNumber evidence="10">3.5.1.16</ecNumber>
    </recommendedName>
    <alternativeName>
        <fullName evidence="10">N-acetylornithinase</fullName>
        <shortName evidence="10">NAO</shortName>
    </alternativeName>
</protein>
<evidence type="ECO:0000256" key="9">
    <source>
        <dbReference type="ARBA" id="ARBA00023285"/>
    </source>
</evidence>
<keyword evidence="3 10" id="KW-0963">Cytoplasm</keyword>
<dbReference type="RefSeq" id="WP_158341486.1">
    <property type="nucleotide sequence ID" value="NZ_CP029161.1"/>
</dbReference>
<dbReference type="NCBIfam" id="TIGR01892">
    <property type="entry name" value="AcOrn-deacetyl"/>
    <property type="match status" value="1"/>
</dbReference>
<comment type="cofactor">
    <cofactor evidence="10">
        <name>glutathione</name>
        <dbReference type="ChEBI" id="CHEBI:57925"/>
    </cofactor>
</comment>
<evidence type="ECO:0000256" key="8">
    <source>
        <dbReference type="ARBA" id="ARBA00022833"/>
    </source>
</evidence>
<dbReference type="SUPFAM" id="SSF55031">
    <property type="entry name" value="Bacterial exopeptidase dimerisation domain"/>
    <property type="match status" value="1"/>
</dbReference>
<dbReference type="InterPro" id="IPR050072">
    <property type="entry name" value="Peptidase_M20A"/>
</dbReference>
<feature type="binding site" evidence="10">
    <location>
        <position position="111"/>
    </location>
    <ligand>
        <name>Zn(2+)</name>
        <dbReference type="ChEBI" id="CHEBI:29105"/>
        <label>2</label>
    </ligand>
</feature>
<evidence type="ECO:0000256" key="10">
    <source>
        <dbReference type="HAMAP-Rule" id="MF_01108"/>
    </source>
</evidence>
<dbReference type="AlphaFoldDB" id="A0A2U8DGV2"/>
<comment type="catalytic activity">
    <reaction evidence="10">
        <text>N(2)-acetyl-L-ornithine + H2O = L-ornithine + acetate</text>
        <dbReference type="Rhea" id="RHEA:15941"/>
        <dbReference type="ChEBI" id="CHEBI:15377"/>
        <dbReference type="ChEBI" id="CHEBI:30089"/>
        <dbReference type="ChEBI" id="CHEBI:46911"/>
        <dbReference type="ChEBI" id="CHEBI:57805"/>
        <dbReference type="EC" id="3.5.1.16"/>
    </reaction>
</comment>
<evidence type="ECO:0000256" key="5">
    <source>
        <dbReference type="ARBA" id="ARBA00022605"/>
    </source>
</evidence>
<keyword evidence="8 10" id="KW-0862">Zinc</keyword>
<dbReference type="Pfam" id="PF07687">
    <property type="entry name" value="M20_dimer"/>
    <property type="match status" value="1"/>
</dbReference>
<dbReference type="PANTHER" id="PTHR43808:SF1">
    <property type="entry name" value="ACETYLORNITHINE DEACETYLASE"/>
    <property type="match status" value="1"/>
</dbReference>
<comment type="function">
    <text evidence="10">Catalyzes the hydrolysis of the amide bond of N(2)-acetylated L-amino acids. Cleaves the acetyl group from N-acetyl-L-ornithine to form L-ornithine, an intermediate in L-arginine biosynthesis pathway, and a branchpoint in the synthesis of polyamines.</text>
</comment>
<dbReference type="InterPro" id="IPR036264">
    <property type="entry name" value="Bact_exopeptidase_dim_dom"/>
</dbReference>
<evidence type="ECO:0000313" key="12">
    <source>
        <dbReference type="EMBL" id="AWH90711.1"/>
    </source>
</evidence>
<feature type="binding site" evidence="10">
    <location>
        <position position="111"/>
    </location>
    <ligand>
        <name>Zn(2+)</name>
        <dbReference type="ChEBI" id="CHEBI:29105"/>
        <label>1</label>
    </ligand>
</feature>
<evidence type="ECO:0000256" key="7">
    <source>
        <dbReference type="ARBA" id="ARBA00022801"/>
    </source>
</evidence>
<dbReference type="InterPro" id="IPR010169">
    <property type="entry name" value="AcOrn-deacetyl"/>
</dbReference>
<dbReference type="GO" id="GO:0008270">
    <property type="term" value="F:zinc ion binding"/>
    <property type="evidence" value="ECO:0007669"/>
    <property type="project" value="UniProtKB-UniRule"/>
</dbReference>
<dbReference type="EC" id="3.5.1.16" evidence="10"/>
<feature type="active site" evidence="10">
    <location>
        <position position="143"/>
    </location>
</feature>
<dbReference type="FunFam" id="3.30.70.360:FF:000003">
    <property type="entry name" value="Acetylornithine deacetylase"/>
    <property type="match status" value="1"/>
</dbReference>
<dbReference type="NCBIfam" id="NF003474">
    <property type="entry name" value="PRK05111.1"/>
    <property type="match status" value="1"/>
</dbReference>
<evidence type="ECO:0000259" key="11">
    <source>
        <dbReference type="Pfam" id="PF07687"/>
    </source>
</evidence>
<comment type="subcellular location">
    <subcellularLocation>
        <location evidence="1 10">Cytoplasm</location>
    </subcellularLocation>
</comment>
<dbReference type="GO" id="GO:0008777">
    <property type="term" value="F:acetylornithine deacetylase activity"/>
    <property type="evidence" value="ECO:0007669"/>
    <property type="project" value="UniProtKB-UniRule"/>
</dbReference>
<evidence type="ECO:0000256" key="4">
    <source>
        <dbReference type="ARBA" id="ARBA00022571"/>
    </source>
</evidence>
<evidence type="ECO:0000313" key="13">
    <source>
        <dbReference type="Proteomes" id="UP000244884"/>
    </source>
</evidence>
<keyword evidence="6 10" id="KW-0479">Metal-binding</keyword>
<dbReference type="Proteomes" id="UP000244884">
    <property type="component" value="Chromosome"/>
</dbReference>
<feature type="binding site" evidence="10">
    <location>
        <position position="144"/>
    </location>
    <ligand>
        <name>Zn(2+)</name>
        <dbReference type="ChEBI" id="CHEBI:29105"/>
        <label>2</label>
    </ligand>
</feature>
<accession>A0A2U8DGV2</accession>
<proteinExistence type="inferred from homology"/>
<dbReference type="GO" id="GO:0005737">
    <property type="term" value="C:cytoplasm"/>
    <property type="evidence" value="ECO:0007669"/>
    <property type="project" value="UniProtKB-SubCell"/>
</dbReference>
<keyword evidence="5 10" id="KW-0028">Amino-acid biosynthesis</keyword>
<feature type="domain" description="Peptidase M20 dimerisation" evidence="11">
    <location>
        <begin position="176"/>
        <end position="288"/>
    </location>
</feature>
<sequence>MTRKIPSFIEIYKSLIKIPTISSENKLIDQTNKNLIYLLSNYFSDLKFLIKIKNIPYTNKFNMLASIGYGEGGLLLSGHTDTVNFDDTSWTQDPFQLIEKNNKLYGLGVVDMKGFFAFILDIISSIDLKKLKKPLYILGTANEETDMSGARYFIQSTNIKPDCIIIGEPTSLELITAHKGHTSYSLEVIGKTAHSSNPAIGINSIDIMHKIINKLISLKKYFKKKYFHKDFSISYPTMNFASIQGGDAINKICSSCILNFEIRPTPGLTVKKIEILIQNKLKKIIKKWPDRIILKNLFFSVPSYEYSSEKKILNTIEKSCKLINKTVDYCTEAPFFQKIAPTLILGPGSIQQAHCSNEYLDCHFIQPTKNIFEKIIKKFCY</sequence>
<keyword evidence="9 10" id="KW-0170">Cobalt</keyword>
<feature type="binding site" evidence="10">
    <location>
        <position position="168"/>
    </location>
    <ligand>
        <name>Zn(2+)</name>
        <dbReference type="ChEBI" id="CHEBI:29105"/>
        <label>1</label>
    </ligand>
</feature>
<gene>
    <name evidence="10" type="primary">argE</name>
    <name evidence="12" type="ORF">DD681_02815</name>
</gene>
<comment type="cofactor">
    <cofactor evidence="10">
        <name>Zn(2+)</name>
        <dbReference type="ChEBI" id="CHEBI:29105"/>
    </cofactor>
    <cofactor evidence="10">
        <name>Co(2+)</name>
        <dbReference type="ChEBI" id="CHEBI:48828"/>
    </cofactor>
    <text evidence="10">Binds 2 Zn(2+) or Co(2+) ions per subunit.</text>
</comment>
<comment type="similarity">
    <text evidence="2 10">Belongs to the peptidase M20A family. ArgE subfamily.</text>
</comment>
<dbReference type="UniPathway" id="UPA00068">
    <property type="reaction ID" value="UER00110"/>
</dbReference>
<dbReference type="PANTHER" id="PTHR43808">
    <property type="entry name" value="ACETYLORNITHINE DEACETYLASE"/>
    <property type="match status" value="1"/>
</dbReference>
<dbReference type="InterPro" id="IPR002933">
    <property type="entry name" value="Peptidase_M20"/>
</dbReference>
<dbReference type="EMBL" id="CP029161">
    <property type="protein sequence ID" value="AWH90711.1"/>
    <property type="molecule type" value="Genomic_DNA"/>
</dbReference>
<name>A0A2U8DGV2_9GAMM</name>
<organism evidence="12 13">
    <name type="scientific">Buchnera aphidicola</name>
    <name type="common">Melanaphis sacchari</name>
    <dbReference type="NCBI Taxonomy" id="2173854"/>
    <lineage>
        <taxon>Bacteria</taxon>
        <taxon>Pseudomonadati</taxon>
        <taxon>Pseudomonadota</taxon>
        <taxon>Gammaproteobacteria</taxon>
        <taxon>Enterobacterales</taxon>
        <taxon>Erwiniaceae</taxon>
        <taxon>Buchnera</taxon>
    </lineage>
</organism>
<keyword evidence="7 10" id="KW-0378">Hydrolase</keyword>
<reference evidence="12 13" key="1">
    <citation type="submission" date="2018-04" db="EMBL/GenBank/DDBJ databases">
        <title>Genome sequence of Buchnera aphidicola from Melaphis sacchari.</title>
        <authorList>
            <person name="Geib S.M."/>
            <person name="Palmer N.A."/>
            <person name="Sattler S.E."/>
            <person name="Sarath G."/>
        </authorList>
    </citation>
    <scope>NUCLEOTIDE SEQUENCE [LARGE SCALE GENOMIC DNA]</scope>
    <source>
        <strain evidence="12 13">LSU</strain>
    </source>
</reference>
<feature type="binding site" evidence="10">
    <location>
        <position position="79"/>
    </location>
    <ligand>
        <name>Zn(2+)</name>
        <dbReference type="ChEBI" id="CHEBI:29105"/>
        <label>1</label>
    </ligand>
</feature>
<dbReference type="PROSITE" id="PS00758">
    <property type="entry name" value="ARGE_DAPE_CPG2_1"/>
    <property type="match status" value="1"/>
</dbReference>
<dbReference type="SUPFAM" id="SSF53187">
    <property type="entry name" value="Zn-dependent exopeptidases"/>
    <property type="match status" value="1"/>
</dbReference>